<dbReference type="PANTHER" id="PTHR37937">
    <property type="entry name" value="CONJUGATIVE TRANSFER: DNA TRANSPORT"/>
    <property type="match status" value="1"/>
</dbReference>
<keyword evidence="2" id="KW-1003">Cell membrane</keyword>
<dbReference type="Proteomes" id="UP000194360">
    <property type="component" value="Unassembled WGS sequence"/>
</dbReference>
<name>A0A1Y2MIP9_PSEAH</name>
<comment type="caution">
    <text evidence="8">The sequence shown here is derived from an EMBL/GenBank/DDBJ whole genome shotgun (WGS) entry which is preliminary data.</text>
</comment>
<dbReference type="OrthoDB" id="226701at2"/>
<feature type="transmembrane region" description="Helical" evidence="6">
    <location>
        <begin position="21"/>
        <end position="51"/>
    </location>
</feature>
<evidence type="ECO:0000256" key="5">
    <source>
        <dbReference type="ARBA" id="ARBA00023136"/>
    </source>
</evidence>
<keyword evidence="3 6" id="KW-0812">Transmembrane</keyword>
<dbReference type="EMBL" id="MIGB01000059">
    <property type="protein sequence ID" value="OSY35032.1"/>
    <property type="molecule type" value="Genomic_DNA"/>
</dbReference>
<keyword evidence="4 6" id="KW-1133">Transmembrane helix</keyword>
<protein>
    <submittedName>
        <fullName evidence="8">TraM recognition site of TraD and TraG</fullName>
    </submittedName>
</protein>
<evidence type="ECO:0000313" key="8">
    <source>
        <dbReference type="EMBL" id="OSY35032.1"/>
    </source>
</evidence>
<evidence type="ECO:0000256" key="4">
    <source>
        <dbReference type="ARBA" id="ARBA00022989"/>
    </source>
</evidence>
<dbReference type="PANTHER" id="PTHR37937:SF1">
    <property type="entry name" value="CONJUGATIVE TRANSFER: DNA TRANSPORT"/>
    <property type="match status" value="1"/>
</dbReference>
<dbReference type="InterPro" id="IPR027417">
    <property type="entry name" value="P-loop_NTPase"/>
</dbReference>
<evidence type="ECO:0000256" key="6">
    <source>
        <dbReference type="SAM" id="Phobius"/>
    </source>
</evidence>
<feature type="domain" description="TraD/TraG TraM recognition site" evidence="7">
    <location>
        <begin position="443"/>
        <end position="562"/>
    </location>
</feature>
<dbReference type="SUPFAM" id="SSF52540">
    <property type="entry name" value="P-loop containing nucleoside triphosphate hydrolases"/>
    <property type="match status" value="1"/>
</dbReference>
<evidence type="ECO:0000256" key="3">
    <source>
        <dbReference type="ARBA" id="ARBA00022692"/>
    </source>
</evidence>
<dbReference type="RefSeq" id="WP_085916400.1">
    <property type="nucleotide sequence ID" value="NZ_AP018921.1"/>
</dbReference>
<evidence type="ECO:0000259" key="7">
    <source>
        <dbReference type="Pfam" id="PF12696"/>
    </source>
</evidence>
<keyword evidence="5 6" id="KW-0472">Membrane</keyword>
<dbReference type="GO" id="GO:0005886">
    <property type="term" value="C:plasma membrane"/>
    <property type="evidence" value="ECO:0007669"/>
    <property type="project" value="UniProtKB-SubCell"/>
</dbReference>
<dbReference type="STRING" id="2074.BG845_06345"/>
<organism evidence="8 9">
    <name type="scientific">Pseudonocardia autotrophica</name>
    <name type="common">Amycolata autotrophica</name>
    <name type="synonym">Nocardia autotrophica</name>
    <dbReference type="NCBI Taxonomy" id="2074"/>
    <lineage>
        <taxon>Bacteria</taxon>
        <taxon>Bacillati</taxon>
        <taxon>Actinomycetota</taxon>
        <taxon>Actinomycetes</taxon>
        <taxon>Pseudonocardiales</taxon>
        <taxon>Pseudonocardiaceae</taxon>
        <taxon>Pseudonocardia</taxon>
    </lineage>
</organism>
<proteinExistence type="predicted"/>
<dbReference type="AlphaFoldDB" id="A0A1Y2MIP9"/>
<keyword evidence="9" id="KW-1185">Reference proteome</keyword>
<dbReference type="InterPro" id="IPR051539">
    <property type="entry name" value="T4SS-coupling_protein"/>
</dbReference>
<gene>
    <name evidence="8" type="ORF">BG845_06345</name>
</gene>
<dbReference type="Pfam" id="PF12696">
    <property type="entry name" value="TraG-D_C"/>
    <property type="match status" value="1"/>
</dbReference>
<sequence>MTRPQTTRPGAEDLALPLTALGLVVGVVIVLQAAVVLTGLVTTGAATVLGIDDAVVLARSWFGAPLPPGSVAAHLTDHARVFVGCLIAVVMVLLAAAALAGRWWWRRRRPAPAGHATRAQLQRELSLEAVRRSAERTRPGLSSAERRSAVGTEVGIPFYRYRDTALYASFSNLTGTLAPTQSGKSRMDLVHKVLGAPGALLCSTTKLDLVEFAALARSRRATAGPVVVYDATGRLSWPSPLRWSLIEGCEDQQEANRRAFTLVEAAAVRVEAGGGGGAGNDRVFRERAVVVLTAYLVAAAVSGSGIDAIRAWSTEPPEPGTGPRQPADSLPVKLLTDAGRSELAANLAAEMALDPRTASAVWMSVRRVVGAWTDPRLREMLDPPRGRGLDVRRFIGQGGTLFLIADQQQAAEAVPVLTALAEHWMRTAQQMALDYPARRVDPPVTVVFDELANGTPVPGLAQVVSDAAGRGVVIHWAAQSLAQLERIFGPVGYREVLDNTTSLSVWGGIKDDRTLQWISELCATHERLRRQVQTEGLLSRDRYSIGTETSPVMRVGDIRKLAPGKVLVLHRGLPCFIADVLDVSRRPDNAEITHDVDVIREQQAIPIDDRGYRTGTHGGPTMGR</sequence>
<comment type="subcellular location">
    <subcellularLocation>
        <location evidence="1">Cell membrane</location>
        <topology evidence="1">Multi-pass membrane protein</topology>
    </subcellularLocation>
</comment>
<evidence type="ECO:0000256" key="1">
    <source>
        <dbReference type="ARBA" id="ARBA00004651"/>
    </source>
</evidence>
<evidence type="ECO:0000313" key="9">
    <source>
        <dbReference type="Proteomes" id="UP000194360"/>
    </source>
</evidence>
<dbReference type="InterPro" id="IPR032689">
    <property type="entry name" value="TraG-D_C"/>
</dbReference>
<accession>A0A1Y2MIP9</accession>
<reference evidence="8 9" key="1">
    <citation type="submission" date="2016-09" db="EMBL/GenBank/DDBJ databases">
        <title>Pseudonocardia autotrophica DSM535, a candidate organism with high potential of specific P450 cytochromes.</title>
        <authorList>
            <person name="Grumaz C."/>
            <person name="Vainshtein Y."/>
            <person name="Kirstahler P."/>
            <person name="Sohn K."/>
        </authorList>
    </citation>
    <scope>NUCLEOTIDE SEQUENCE [LARGE SCALE GENOMIC DNA]</scope>
    <source>
        <strain evidence="8 9">DSM 535</strain>
    </source>
</reference>
<dbReference type="Gene3D" id="3.40.50.300">
    <property type="entry name" value="P-loop containing nucleotide triphosphate hydrolases"/>
    <property type="match status" value="1"/>
</dbReference>
<dbReference type="CDD" id="cd01127">
    <property type="entry name" value="TrwB_TraG_TraD_VirD4"/>
    <property type="match status" value="1"/>
</dbReference>
<feature type="transmembrane region" description="Helical" evidence="6">
    <location>
        <begin position="81"/>
        <end position="100"/>
    </location>
</feature>
<evidence type="ECO:0000256" key="2">
    <source>
        <dbReference type="ARBA" id="ARBA00022475"/>
    </source>
</evidence>